<sequence>MLSAHPMAALHNDSSDDDQSPATLAVPTQPPSHSRSSRFRFRRKLSAHGPLHDLKRFLNHHLQHSPSPADPRLHPADQRRGADFDTSGVLDAAPALASKEHRLSSLIHKRKDRLTPPSSAGSSKPASRSPPATPDHTHHSTPTHPVPSLSAATHAHLSKKYGKWGRVLGSGAGGTVRLIRAPSKQGGTVYAVKEFRPKRTGESEREYEKKVRAEFCVGACLKHVNVIETVDIVCDHGHYYEVMEYAPYDLFSVVMSGKMLRPEIYCVFRQICNGVAYLHSLGLAHRDLKLDNCVMTRGNVVKLIDFGTAVVFAYPGSSTPPAHDPSHSHTHAKLIPATGIVGSDPYLAPEVLAGASYDPRKTDVWSVAVIFVCMVLRRFPWAVPDRERDASFRAFVDAEPPLEPAPVPSNVPTIATPTPAPSPPRALSATATGVTATTISLSGSASGSDNSDPDADTDAAPSPRRRALDLHPHGVRTETMPVASPVNVPAPEDKSVLVFGRPGVSTESLPALASPEQPRDELKTPRIRVAELEEEQERPDIISTPLVKEPDDDDEGMSSETANGMANGSATSLSSPEPTPKLTQSFKPPPIPTITTTPSPSLPPAPAPASSRPSSRPTSSHANPTSPTNLNANSIFRLLPRETRPALRQMLRVDPAARTTMGALLWGRGGGDGVLALEEGERCACGQHAHGRAVDGLNGHEGTESVREAQDVVEEVEVEAEEKDEGDEWIRGIETCTEGETPTHIHVRIQTDEKSTKRRFF</sequence>
<proteinExistence type="predicted"/>
<evidence type="ECO:0000313" key="1">
    <source>
        <dbReference type="EMBL" id="KAH7914999.1"/>
    </source>
</evidence>
<name>A0ACB8AP92_9AGAM</name>
<comment type="caution">
    <text evidence="1">The sequence shown here is derived from an EMBL/GenBank/DDBJ whole genome shotgun (WGS) entry which is preliminary data.</text>
</comment>
<dbReference type="Proteomes" id="UP000790377">
    <property type="component" value="Unassembled WGS sequence"/>
</dbReference>
<organism evidence="1 2">
    <name type="scientific">Hygrophoropsis aurantiaca</name>
    <dbReference type="NCBI Taxonomy" id="72124"/>
    <lineage>
        <taxon>Eukaryota</taxon>
        <taxon>Fungi</taxon>
        <taxon>Dikarya</taxon>
        <taxon>Basidiomycota</taxon>
        <taxon>Agaricomycotina</taxon>
        <taxon>Agaricomycetes</taxon>
        <taxon>Agaricomycetidae</taxon>
        <taxon>Boletales</taxon>
        <taxon>Coniophorineae</taxon>
        <taxon>Hygrophoropsidaceae</taxon>
        <taxon>Hygrophoropsis</taxon>
    </lineage>
</organism>
<gene>
    <name evidence="1" type="ORF">BJ138DRAFT_1142731</name>
</gene>
<evidence type="ECO:0000313" key="2">
    <source>
        <dbReference type="Proteomes" id="UP000790377"/>
    </source>
</evidence>
<protein>
    <submittedName>
        <fullName evidence="1">Pkinase-domain-containing protein</fullName>
    </submittedName>
</protein>
<accession>A0ACB8AP92</accession>
<keyword evidence="2" id="KW-1185">Reference proteome</keyword>
<dbReference type="EMBL" id="MU267606">
    <property type="protein sequence ID" value="KAH7914999.1"/>
    <property type="molecule type" value="Genomic_DNA"/>
</dbReference>
<reference evidence="1" key="1">
    <citation type="journal article" date="2021" name="New Phytol.">
        <title>Evolutionary innovations through gain and loss of genes in the ectomycorrhizal Boletales.</title>
        <authorList>
            <person name="Wu G."/>
            <person name="Miyauchi S."/>
            <person name="Morin E."/>
            <person name="Kuo A."/>
            <person name="Drula E."/>
            <person name="Varga T."/>
            <person name="Kohler A."/>
            <person name="Feng B."/>
            <person name="Cao Y."/>
            <person name="Lipzen A."/>
            <person name="Daum C."/>
            <person name="Hundley H."/>
            <person name="Pangilinan J."/>
            <person name="Johnson J."/>
            <person name="Barry K."/>
            <person name="LaButti K."/>
            <person name="Ng V."/>
            <person name="Ahrendt S."/>
            <person name="Min B."/>
            <person name="Choi I.G."/>
            <person name="Park H."/>
            <person name="Plett J.M."/>
            <person name="Magnuson J."/>
            <person name="Spatafora J.W."/>
            <person name="Nagy L.G."/>
            <person name="Henrissat B."/>
            <person name="Grigoriev I.V."/>
            <person name="Yang Z.L."/>
            <person name="Xu J."/>
            <person name="Martin F.M."/>
        </authorList>
    </citation>
    <scope>NUCLEOTIDE SEQUENCE</scope>
    <source>
        <strain evidence="1">ATCC 28755</strain>
    </source>
</reference>